<dbReference type="KEGG" id="uam:UABAM_00406"/>
<evidence type="ECO:0000313" key="1">
    <source>
        <dbReference type="EMBL" id="BBM82063.1"/>
    </source>
</evidence>
<dbReference type="Proteomes" id="UP000326354">
    <property type="component" value="Chromosome"/>
</dbReference>
<dbReference type="EMBL" id="AP019860">
    <property type="protein sequence ID" value="BBM82063.1"/>
    <property type="molecule type" value="Genomic_DNA"/>
</dbReference>
<sequence>MVTRGIQLPIPSASKVVYQILQKSYTNFPNAFSEYHLPENTKLFAKNYVEHLSQFEIHRATSDDRQSIAQFVLDDMFHNFLFIDGERSVPFASYMEEEAQSMPLSVVNYPWMKDSKGYKLTISHEGKVYNNKQSLLQFAENLIGQRTISSEAITALKSITEYAYAENDGYIDLRGQKFVLLGGTAELTPIYALLQAGAEVLTTHTKNVKNLIDTAGEFCGSLHYATQGMNLLTQPKEIAQTIREFAGEDKIHLVTLAYRGGKGQELRLAVAQDGIIRKLCKQLASICCYVSPSVIAEISPQTAEDALQIYNKPLPTTSKLLRKTTKRRWYGPSIAQKDSRYWAKTICNFQGCSYAASNLFGKYYLAEVYCNDDTKMSANVGGITATSSMDTPLLRAAFREAKRFFIDIFESDETRELMQAMLLYDLLCTKNNDAFFRKQIHGGAFTTPWILSGCVEEAAIRGNLKRFIMPNNPVRFYRKLLRQGVKSQIIRTKSATVFEKIVSGLDGTLAQAFVGGKSNLPAMYLFLGNTSMIPKNAARLQPLLAKMHRLPVMGKWLYDKNRKKKIYGNLLTNMLWPHYKKNDRLVVSTNSNGELTSVRIYKRNLQDVEIFVDENGYIKQTMYFGRSLVDGSNCLSMLYKYNPKKGELRTTGPTSVNTSVVEEDTKISLQPLHLTPEKFSLFERLCKGKPQNSVTFPVNSGFLEECLKLLQNPQWQVDFTRVTVYGVSFYQKSDFVVEEGQTLQATVTPTKIVQTDKGQIFTSQVDISHEGNIINQADISVLVRGNTSELPIEKIPRLEYRDLQGERVDLLTMNDAELVDFALLNGDYNPLHQIDGVAHVVGFKRRINPGLGLLCEIEGKLRDCLEGNIKELTGVIVRPAYPGETYSLEFKEQGGGRYLYQLLQSKTNKVLIDGSFVVG</sequence>
<accession>A0A5S9IHU9</accession>
<keyword evidence="2" id="KW-1185">Reference proteome</keyword>
<dbReference type="SUPFAM" id="SSF54637">
    <property type="entry name" value="Thioesterase/thiol ester dehydrase-isomerase"/>
    <property type="match status" value="1"/>
</dbReference>
<name>A0A5S9IHU9_UABAM</name>
<proteinExistence type="predicted"/>
<dbReference type="RefSeq" id="WP_151966319.1">
    <property type="nucleotide sequence ID" value="NZ_AP019860.1"/>
</dbReference>
<dbReference type="Gene3D" id="3.10.129.10">
    <property type="entry name" value="Hotdog Thioesterase"/>
    <property type="match status" value="1"/>
</dbReference>
<protein>
    <submittedName>
        <fullName evidence="1">Uncharacterized protein</fullName>
    </submittedName>
</protein>
<evidence type="ECO:0000313" key="2">
    <source>
        <dbReference type="Proteomes" id="UP000326354"/>
    </source>
</evidence>
<organism evidence="1 2">
    <name type="scientific">Uabimicrobium amorphum</name>
    <dbReference type="NCBI Taxonomy" id="2596890"/>
    <lineage>
        <taxon>Bacteria</taxon>
        <taxon>Pseudomonadati</taxon>
        <taxon>Planctomycetota</taxon>
        <taxon>Candidatus Uabimicrobiia</taxon>
        <taxon>Candidatus Uabimicrobiales</taxon>
        <taxon>Candidatus Uabimicrobiaceae</taxon>
        <taxon>Candidatus Uabimicrobium</taxon>
    </lineage>
</organism>
<dbReference type="InterPro" id="IPR029069">
    <property type="entry name" value="HotDog_dom_sf"/>
</dbReference>
<reference evidence="1 2" key="1">
    <citation type="submission" date="2019-08" db="EMBL/GenBank/DDBJ databases">
        <title>Complete genome sequence of Candidatus Uab amorphum.</title>
        <authorList>
            <person name="Shiratori T."/>
            <person name="Suzuki S."/>
            <person name="Kakizawa Y."/>
            <person name="Ishida K."/>
        </authorList>
    </citation>
    <scope>NUCLEOTIDE SEQUENCE [LARGE SCALE GENOMIC DNA]</scope>
    <source>
        <strain evidence="1 2">SRT547</strain>
    </source>
</reference>
<gene>
    <name evidence="1" type="ORF">UABAM_00406</name>
</gene>
<dbReference type="OrthoDB" id="9790913at2"/>
<dbReference type="AlphaFoldDB" id="A0A5S9IHU9"/>